<dbReference type="Proteomes" id="UP001283691">
    <property type="component" value="Unassembled WGS sequence"/>
</dbReference>
<dbReference type="EMBL" id="JAUQUR010000002">
    <property type="protein sequence ID" value="MDX4069143.1"/>
    <property type="molecule type" value="Genomic_DNA"/>
</dbReference>
<feature type="domain" description="Winged helix-turn-helix" evidence="1">
    <location>
        <begin position="7"/>
        <end position="66"/>
    </location>
</feature>
<comment type="caution">
    <text evidence="2">The sequence shown here is derived from an EMBL/GenBank/DDBJ whole genome shotgun (WGS) entry which is preliminary data.</text>
</comment>
<protein>
    <submittedName>
        <fullName evidence="2">Helix-turn-helix domain-containing protein</fullName>
    </submittedName>
</protein>
<proteinExistence type="predicted"/>
<dbReference type="Pfam" id="PF14090">
    <property type="entry name" value="HTH_39"/>
    <property type="match status" value="1"/>
</dbReference>
<reference evidence="2" key="1">
    <citation type="journal article" date="2023" name="Front. Microbiol.">
        <title>Genomic diversity and taxonomic marker for Arcobacter species.</title>
        <authorList>
            <person name="Zhou G."/>
            <person name="Gu Y."/>
            <person name="Wang H."/>
            <person name="Chen X."/>
            <person name="Zhang X."/>
            <person name="Shao Z."/>
            <person name="Yan X."/>
            <person name="Zhang J."/>
            <person name="Zhang M."/>
        </authorList>
    </citation>
    <scope>NUCLEOTIDE SEQUENCE</scope>
    <source>
        <strain evidence="2">BJSY19SF1-2</strain>
    </source>
</reference>
<organism evidence="2 3">
    <name type="scientific">Aliarcobacter skirrowii</name>
    <dbReference type="NCBI Taxonomy" id="28200"/>
    <lineage>
        <taxon>Bacteria</taxon>
        <taxon>Pseudomonadati</taxon>
        <taxon>Campylobacterota</taxon>
        <taxon>Epsilonproteobacteria</taxon>
        <taxon>Campylobacterales</taxon>
        <taxon>Arcobacteraceae</taxon>
        <taxon>Aliarcobacter</taxon>
    </lineage>
</organism>
<accession>A0AAW9DA38</accession>
<sequence length="68" mass="8237">MSRKNKSQKEQIKEWLEDGLEIDFWKAVEHFKCRSLPQRIEELRKEGLKIKTKYDDGSRCATYYLVKD</sequence>
<evidence type="ECO:0000259" key="1">
    <source>
        <dbReference type="Pfam" id="PF14090"/>
    </source>
</evidence>
<dbReference type="InterPro" id="IPR055245">
    <property type="entry name" value="HTH_proteobacteria"/>
</dbReference>
<gene>
    <name evidence="2" type="ORF">Q6A80_05320</name>
</gene>
<dbReference type="AlphaFoldDB" id="A0AAW9DA38"/>
<reference evidence="2" key="2">
    <citation type="submission" date="2023-07" db="EMBL/GenBank/DDBJ databases">
        <authorList>
            <person name="Zhang M."/>
            <person name="Zhou G."/>
        </authorList>
    </citation>
    <scope>NUCLEOTIDE SEQUENCE</scope>
    <source>
        <strain evidence="2">BJSY19SF1-2</strain>
    </source>
</reference>
<name>A0AAW9DA38_9BACT</name>
<dbReference type="RefSeq" id="WP_319047903.1">
    <property type="nucleotide sequence ID" value="NZ_JAUQUR010000002.1"/>
</dbReference>
<evidence type="ECO:0000313" key="2">
    <source>
        <dbReference type="EMBL" id="MDX4069143.1"/>
    </source>
</evidence>
<evidence type="ECO:0000313" key="3">
    <source>
        <dbReference type="Proteomes" id="UP001283691"/>
    </source>
</evidence>